<name>A0A2T4HX79_9SPHN</name>
<dbReference type="RefSeq" id="WP_107394979.1">
    <property type="nucleotide sequence ID" value="NZ_PHHF01000047.1"/>
</dbReference>
<evidence type="ECO:0000313" key="2">
    <source>
        <dbReference type="Proteomes" id="UP000241206"/>
    </source>
</evidence>
<dbReference type="Proteomes" id="UP000241206">
    <property type="component" value="Unassembled WGS sequence"/>
</dbReference>
<dbReference type="GO" id="GO:0006265">
    <property type="term" value="P:DNA topological change"/>
    <property type="evidence" value="ECO:0007669"/>
    <property type="project" value="InterPro"/>
</dbReference>
<dbReference type="AlphaFoldDB" id="A0A2T4HX79"/>
<protein>
    <submittedName>
        <fullName evidence="1">Uncharacterized protein</fullName>
    </submittedName>
</protein>
<keyword evidence="2" id="KW-1185">Reference proteome</keyword>
<reference evidence="1 2" key="1">
    <citation type="submission" date="2017-11" db="EMBL/GenBank/DDBJ databases">
        <title>Sphingomonas oleivorans sp. nov., isolated from oil-contaminated soil.</title>
        <authorList>
            <person name="Wang L."/>
            <person name="Chen L."/>
        </authorList>
    </citation>
    <scope>NUCLEOTIDE SEQUENCE [LARGE SCALE GENOMIC DNA]</scope>
    <source>
        <strain evidence="1 2">K101</strain>
    </source>
</reference>
<evidence type="ECO:0000313" key="1">
    <source>
        <dbReference type="EMBL" id="PTD20434.1"/>
    </source>
</evidence>
<comment type="caution">
    <text evidence="1">The sequence shown here is derived from an EMBL/GenBank/DDBJ whole genome shotgun (WGS) entry which is preliminary data.</text>
</comment>
<organism evidence="1 2">
    <name type="scientific">Edaphosphingomonas fennica</name>
    <dbReference type="NCBI Taxonomy" id="114404"/>
    <lineage>
        <taxon>Bacteria</taxon>
        <taxon>Pseudomonadati</taxon>
        <taxon>Pseudomonadota</taxon>
        <taxon>Alphaproteobacteria</taxon>
        <taxon>Sphingomonadales</taxon>
        <taxon>Rhizorhabdaceae</taxon>
        <taxon>Edaphosphingomonas</taxon>
    </lineage>
</organism>
<dbReference type="GO" id="GO:0003690">
    <property type="term" value="F:double-stranded DNA binding"/>
    <property type="evidence" value="ECO:0007669"/>
    <property type="project" value="InterPro"/>
</dbReference>
<gene>
    <name evidence="1" type="ORF">CV103_11390</name>
</gene>
<dbReference type="PROSITE" id="PS00304">
    <property type="entry name" value="SASP_1"/>
    <property type="match status" value="1"/>
</dbReference>
<sequence length="148" mass="16432">MNMHTALSTFDRETKVAWRAALARVESARAIELEVTSVVDRAETRFFAWQKRVSGPVRFRAQDTVETLNARIAKIRTRTEAARRDMDEAHAAQGEANRTCDAAVRAALAVPAPDMAIVLQKFELAAEFGLEIEDIGPLLADLRRMGGH</sequence>
<dbReference type="InterPro" id="IPR018126">
    <property type="entry name" value="SASP_alpha/beta-type_CS"/>
</dbReference>
<proteinExistence type="predicted"/>
<accession>A0A2T4HX79</accession>
<dbReference type="EMBL" id="PHHF01000047">
    <property type="protein sequence ID" value="PTD20434.1"/>
    <property type="molecule type" value="Genomic_DNA"/>
</dbReference>